<dbReference type="PANTHER" id="PTHR11695:SF294">
    <property type="entry name" value="RETICULON-4-INTERACTING PROTEIN 1, MITOCHONDRIAL"/>
    <property type="match status" value="1"/>
</dbReference>
<proteinExistence type="predicted"/>
<dbReference type="AlphaFoldDB" id="A0A5S5C4G2"/>
<dbReference type="InterPro" id="IPR036291">
    <property type="entry name" value="NAD(P)-bd_dom_sf"/>
</dbReference>
<dbReference type="OrthoDB" id="9792162at2"/>
<reference evidence="3 4" key="1">
    <citation type="submission" date="2019-07" db="EMBL/GenBank/DDBJ databases">
        <title>Genomic Encyclopedia of Type Strains, Phase III (KMG-III): the genomes of soil and plant-associated and newly described type strains.</title>
        <authorList>
            <person name="Whitman W."/>
        </authorList>
    </citation>
    <scope>NUCLEOTIDE SEQUENCE [LARGE SCALE GENOMIC DNA]</scope>
    <source>
        <strain evidence="3 4">BL24</strain>
    </source>
</reference>
<accession>A0A5S5C4G2</accession>
<evidence type="ECO:0000259" key="2">
    <source>
        <dbReference type="SMART" id="SM00829"/>
    </source>
</evidence>
<gene>
    <name evidence="3" type="ORF">BCM02_107290</name>
</gene>
<dbReference type="InterPro" id="IPR050700">
    <property type="entry name" value="YIM1/Zinc_Alcohol_DH_Fams"/>
</dbReference>
<dbReference type="Gene3D" id="3.40.50.720">
    <property type="entry name" value="NAD(P)-binding Rossmann-like Domain"/>
    <property type="match status" value="1"/>
</dbReference>
<comment type="caution">
    <text evidence="3">The sequence shown here is derived from an EMBL/GenBank/DDBJ whole genome shotgun (WGS) entry which is preliminary data.</text>
</comment>
<dbReference type="Pfam" id="PF08240">
    <property type="entry name" value="ADH_N"/>
    <property type="match status" value="1"/>
</dbReference>
<dbReference type="InterPro" id="IPR013154">
    <property type="entry name" value="ADH-like_N"/>
</dbReference>
<dbReference type="InterPro" id="IPR020843">
    <property type="entry name" value="ER"/>
</dbReference>
<evidence type="ECO:0000313" key="3">
    <source>
        <dbReference type="EMBL" id="TYP73306.1"/>
    </source>
</evidence>
<dbReference type="GO" id="GO:0016491">
    <property type="term" value="F:oxidoreductase activity"/>
    <property type="evidence" value="ECO:0007669"/>
    <property type="project" value="UniProtKB-KW"/>
</dbReference>
<keyword evidence="4" id="KW-1185">Reference proteome</keyword>
<feature type="domain" description="Enoyl reductase (ER)" evidence="2">
    <location>
        <begin position="10"/>
        <end position="330"/>
    </location>
</feature>
<dbReference type="RefSeq" id="WP_148930860.1">
    <property type="nucleotide sequence ID" value="NZ_VNHS01000007.1"/>
</dbReference>
<evidence type="ECO:0000313" key="4">
    <source>
        <dbReference type="Proteomes" id="UP000323257"/>
    </source>
</evidence>
<dbReference type="GO" id="GO:0008270">
    <property type="term" value="F:zinc ion binding"/>
    <property type="evidence" value="ECO:0007669"/>
    <property type="project" value="InterPro"/>
</dbReference>
<dbReference type="Pfam" id="PF13602">
    <property type="entry name" value="ADH_zinc_N_2"/>
    <property type="match status" value="1"/>
</dbReference>
<dbReference type="InterPro" id="IPR002364">
    <property type="entry name" value="Quin_OxRdtase/zeta-crystal_CS"/>
</dbReference>
<dbReference type="SMART" id="SM00829">
    <property type="entry name" value="PKS_ER"/>
    <property type="match status" value="1"/>
</dbReference>
<dbReference type="InterPro" id="IPR011032">
    <property type="entry name" value="GroES-like_sf"/>
</dbReference>
<organism evidence="3 4">
    <name type="scientific">Paenibacillus methanolicus</name>
    <dbReference type="NCBI Taxonomy" id="582686"/>
    <lineage>
        <taxon>Bacteria</taxon>
        <taxon>Bacillati</taxon>
        <taxon>Bacillota</taxon>
        <taxon>Bacilli</taxon>
        <taxon>Bacillales</taxon>
        <taxon>Paenibacillaceae</taxon>
        <taxon>Paenibacillus</taxon>
    </lineage>
</organism>
<dbReference type="Gene3D" id="3.90.180.10">
    <property type="entry name" value="Medium-chain alcohol dehydrogenases, catalytic domain"/>
    <property type="match status" value="1"/>
</dbReference>
<keyword evidence="1" id="KW-0560">Oxidoreductase</keyword>
<dbReference type="EMBL" id="VNHS01000007">
    <property type="protein sequence ID" value="TYP73306.1"/>
    <property type="molecule type" value="Genomic_DNA"/>
</dbReference>
<protein>
    <submittedName>
        <fullName evidence="3">Alcohol dehydrogenase</fullName>
    </submittedName>
</protein>
<dbReference type="PANTHER" id="PTHR11695">
    <property type="entry name" value="ALCOHOL DEHYDROGENASE RELATED"/>
    <property type="match status" value="1"/>
</dbReference>
<sequence length="343" mass="37835">MKAITIAKYGKHVPLMMSEQPLPTIGEHDVLVEIHAASLNPIDFKIKEGKMKFLLNYRFPLILGNDFAGVVVKVGDKVNTFKPGDKVYGRPRKNRIGTLAEFIAVHKEDIWLKPQNLTFEEAASIPLIGLTAYQAFVDLLDLRKGQKILIHAGSGGVGTFAIQLAKRMGAFVATTASDKGYALVQSLGADQIINYKEEHFEDMLTGYDAVLDTLGGAALEKSFRILKPGGQIVSISGIPNARFGKEAKLGWLKTFILSMASRRITALEKKSRTRYHFLFMKPSGEQLRVLKGFIEEGLIKPVVDKVYPLSEAEQAFQYLESGRAKGKVVIQIKTDDPATNSAI</sequence>
<dbReference type="Proteomes" id="UP000323257">
    <property type="component" value="Unassembled WGS sequence"/>
</dbReference>
<name>A0A5S5C4G2_9BACL</name>
<dbReference type="PROSITE" id="PS01162">
    <property type="entry name" value="QOR_ZETA_CRYSTAL"/>
    <property type="match status" value="1"/>
</dbReference>
<evidence type="ECO:0000256" key="1">
    <source>
        <dbReference type="ARBA" id="ARBA00023002"/>
    </source>
</evidence>
<dbReference type="SUPFAM" id="SSF50129">
    <property type="entry name" value="GroES-like"/>
    <property type="match status" value="1"/>
</dbReference>
<dbReference type="CDD" id="cd05289">
    <property type="entry name" value="MDR_like_2"/>
    <property type="match status" value="1"/>
</dbReference>
<dbReference type="SUPFAM" id="SSF51735">
    <property type="entry name" value="NAD(P)-binding Rossmann-fold domains"/>
    <property type="match status" value="1"/>
</dbReference>